<dbReference type="InterPro" id="IPR036116">
    <property type="entry name" value="FN3_sf"/>
</dbReference>
<protein>
    <recommendedName>
        <fullName evidence="3">Fibronectin type-III domain-containing protein</fullName>
    </recommendedName>
</protein>
<accession>A0ABD5HSC5</accession>
<comment type="caution">
    <text evidence="4">The sequence shown here is derived from an EMBL/GenBank/DDBJ whole genome shotgun (WGS) entry which is preliminary data.</text>
</comment>
<dbReference type="InterPro" id="IPR013783">
    <property type="entry name" value="Ig-like_fold"/>
</dbReference>
<evidence type="ECO:0000313" key="5">
    <source>
        <dbReference type="Proteomes" id="UP001272716"/>
    </source>
</evidence>
<organism evidence="4 5">
    <name type="scientific">Bacillus thuringiensis serovar toumanoffi</name>
    <dbReference type="NCBI Taxonomy" id="180862"/>
    <lineage>
        <taxon>Bacteria</taxon>
        <taxon>Bacillati</taxon>
        <taxon>Bacillota</taxon>
        <taxon>Bacilli</taxon>
        <taxon>Bacillales</taxon>
        <taxon>Bacillaceae</taxon>
        <taxon>Bacillus</taxon>
        <taxon>Bacillus cereus group</taxon>
    </lineage>
</organism>
<dbReference type="EMBL" id="JAWQCK010000004">
    <property type="protein sequence ID" value="MDW9207767.1"/>
    <property type="molecule type" value="Genomic_DNA"/>
</dbReference>
<gene>
    <name evidence="4" type="ORF">BTTOUR_02905</name>
</gene>
<evidence type="ECO:0000313" key="4">
    <source>
        <dbReference type="EMBL" id="MDW9207767.1"/>
    </source>
</evidence>
<dbReference type="SMART" id="SM00060">
    <property type="entry name" value="FN3"/>
    <property type="match status" value="2"/>
</dbReference>
<evidence type="ECO:0000256" key="1">
    <source>
        <dbReference type="SAM" id="Phobius"/>
    </source>
</evidence>
<reference evidence="4 5" key="1">
    <citation type="submission" date="2023-10" db="EMBL/GenBank/DDBJ databases">
        <title>Draft Genome Sequence of Bacillus thuringiensis serovar. toumanoffi 4059: Identification of a Novel Cry Protein Candidate.</title>
        <authorList>
            <person name="Murdoch R.W."/>
            <person name="Gemler B."/>
            <person name="Heater B.S."/>
        </authorList>
    </citation>
    <scope>NUCLEOTIDE SEQUENCE [LARGE SCALE GENOMIC DNA]</scope>
    <source>
        <strain evidence="4 5">4059</strain>
    </source>
</reference>
<feature type="domain" description="Fibronectin type-III" evidence="3">
    <location>
        <begin position="235"/>
        <end position="309"/>
    </location>
</feature>
<keyword evidence="1" id="KW-0472">Membrane</keyword>
<feature type="signal peptide" evidence="2">
    <location>
        <begin position="1"/>
        <end position="26"/>
    </location>
</feature>
<feature type="domain" description="Fibronectin type-III" evidence="3">
    <location>
        <begin position="146"/>
        <end position="222"/>
    </location>
</feature>
<dbReference type="Gene3D" id="2.60.40.10">
    <property type="entry name" value="Immunoglobulins"/>
    <property type="match status" value="2"/>
</dbReference>
<feature type="chain" id="PRO_5044748016" description="Fibronectin type-III domain-containing protein" evidence="2">
    <location>
        <begin position="27"/>
        <end position="382"/>
    </location>
</feature>
<dbReference type="InterPro" id="IPR003961">
    <property type="entry name" value="FN3_dom"/>
</dbReference>
<name>A0ABD5HSC5_BACTU</name>
<sequence length="382" mass="43148">MIFKKYILMLSFAVVTVLSIPSLASAKETDFLSGKQFYLMSFNPEYTFVKGKESSYGYLFEKEVIADLGKEFSISKYFYSAQGGVQFGYIAFYDSDFRLIKQEKFDGPSRSVSVEGVRARYIGVGNSGRDSTRISSVYAYGDDGTVSDVSNLKANPEIKKVTLNWKNPEKEANFKGVRIYRDNKLIAELDNAINSYVVEGLKESESYVFTVKSLDQNKAETKGTSVKTTTLMPIIKPPENVFLTPQSEKMVIAWNDVNSPYLKGYNVYIDGKKINDKPLTSSKMIVKNLENSKSYKVQISAVNKNDVEGEKSKEKTDKPSADALEVEYDVEMPFSPMDFLKTSLSFLALIGPFILLALAIMYHKQLAGMIKKSFRNYKERRK</sequence>
<keyword evidence="1" id="KW-0812">Transmembrane</keyword>
<feature type="transmembrane region" description="Helical" evidence="1">
    <location>
        <begin position="344"/>
        <end position="362"/>
    </location>
</feature>
<keyword evidence="1" id="KW-1133">Transmembrane helix</keyword>
<dbReference type="SUPFAM" id="SSF49265">
    <property type="entry name" value="Fibronectin type III"/>
    <property type="match status" value="1"/>
</dbReference>
<dbReference type="AlphaFoldDB" id="A0ABD5HSC5"/>
<evidence type="ECO:0000256" key="2">
    <source>
        <dbReference type="SAM" id="SignalP"/>
    </source>
</evidence>
<keyword evidence="2" id="KW-0732">Signal</keyword>
<dbReference type="Pfam" id="PF00041">
    <property type="entry name" value="fn3"/>
    <property type="match status" value="1"/>
</dbReference>
<dbReference type="RefSeq" id="WP_000576397.1">
    <property type="nucleotide sequence ID" value="NZ_JAWQCK010000004.1"/>
</dbReference>
<proteinExistence type="predicted"/>
<evidence type="ECO:0000259" key="3">
    <source>
        <dbReference type="SMART" id="SM00060"/>
    </source>
</evidence>
<dbReference type="Proteomes" id="UP001272716">
    <property type="component" value="Unassembled WGS sequence"/>
</dbReference>
<dbReference type="CDD" id="cd00063">
    <property type="entry name" value="FN3"/>
    <property type="match status" value="1"/>
</dbReference>